<evidence type="ECO:0008006" key="6">
    <source>
        <dbReference type="Google" id="ProtNLM"/>
    </source>
</evidence>
<feature type="compositionally biased region" description="Basic and acidic residues" evidence="2">
    <location>
        <begin position="361"/>
        <end position="378"/>
    </location>
</feature>
<feature type="region of interest" description="Disordered" evidence="2">
    <location>
        <begin position="328"/>
        <end position="378"/>
    </location>
</feature>
<organism evidence="3 5">
    <name type="scientific">Aduncisulcus paluster</name>
    <dbReference type="NCBI Taxonomy" id="2918883"/>
    <lineage>
        <taxon>Eukaryota</taxon>
        <taxon>Metamonada</taxon>
        <taxon>Carpediemonas-like organisms</taxon>
        <taxon>Aduncisulcus</taxon>
    </lineage>
</organism>
<proteinExistence type="predicted"/>
<dbReference type="EMBL" id="BQXS01012275">
    <property type="protein sequence ID" value="GKT20915.1"/>
    <property type="molecule type" value="Genomic_DNA"/>
</dbReference>
<reference evidence="3" key="1">
    <citation type="submission" date="2022-03" db="EMBL/GenBank/DDBJ databases">
        <title>Draft genome sequence of Aduncisulcus paluster, a free-living microaerophilic Fornicata.</title>
        <authorList>
            <person name="Yuyama I."/>
            <person name="Kume K."/>
            <person name="Tamura T."/>
            <person name="Inagaki Y."/>
            <person name="Hashimoto T."/>
        </authorList>
    </citation>
    <scope>NUCLEOTIDE SEQUENCE</scope>
    <source>
        <strain evidence="3">NY0171</strain>
    </source>
</reference>
<feature type="compositionally biased region" description="Basic and acidic residues" evidence="2">
    <location>
        <begin position="328"/>
        <end position="349"/>
    </location>
</feature>
<accession>A0ABQ5K0G5</accession>
<name>A0ABQ5K0G5_9EUKA</name>
<keyword evidence="1" id="KW-0175">Coiled coil</keyword>
<sequence length="411" mass="48823">MEYQSTKQTIETLKESLKYCSLAEKRTIEREIARATVLLKSLPEPVSTPKRKSQERKELAAKVFDSNGGEDEWALLAKKDAETAKKEEIAKRDKRRQKECEWKAELRETVKQQTLKRKTQKEDHVDFEQTCLGGIGKYEISRKREAAKYRKQLKEERDADVQIQKQRIKAAKQSELLQDKVYMQSAMIISSKRAIEEEAKKKRVRAERMSYTSSPSYRRLISRQKENAKREKKEVEEIIRADIAREEQKLKQEKSRRQVIQAREKRAEAVIQAGHHLEKEATLYRSMPKSGTPLVDRFGHENTDKLPSCKPEAERRAILVKLRKEQEQQFKERKMETKRERESEKEFHRTFSKNLGGIEDEERKKKQKVHEEKRKYGSELLKQMEEHHKQEEEQFKMTEFEKARNAHRLLL</sequence>
<evidence type="ECO:0000256" key="2">
    <source>
        <dbReference type="SAM" id="MobiDB-lite"/>
    </source>
</evidence>
<dbReference type="EMBL" id="BQXS01012275">
    <property type="protein sequence ID" value="GKT20917.1"/>
    <property type="molecule type" value="Genomic_DNA"/>
</dbReference>
<gene>
    <name evidence="3" type="ORF">ADUPG1_011789</name>
    <name evidence="4" type="ORF">ADUPG1_011790</name>
</gene>
<feature type="coiled-coil region" evidence="1">
    <location>
        <begin position="218"/>
        <end position="263"/>
    </location>
</feature>
<dbReference type="Proteomes" id="UP001057375">
    <property type="component" value="Unassembled WGS sequence"/>
</dbReference>
<keyword evidence="5" id="KW-1185">Reference proteome</keyword>
<evidence type="ECO:0000256" key="1">
    <source>
        <dbReference type="SAM" id="Coils"/>
    </source>
</evidence>
<evidence type="ECO:0000313" key="4">
    <source>
        <dbReference type="EMBL" id="GKT20917.1"/>
    </source>
</evidence>
<comment type="caution">
    <text evidence="3">The sequence shown here is derived from an EMBL/GenBank/DDBJ whole genome shotgun (WGS) entry which is preliminary data.</text>
</comment>
<evidence type="ECO:0000313" key="5">
    <source>
        <dbReference type="Proteomes" id="UP001057375"/>
    </source>
</evidence>
<evidence type="ECO:0000313" key="3">
    <source>
        <dbReference type="EMBL" id="GKT20915.1"/>
    </source>
</evidence>
<protein>
    <recommendedName>
        <fullName evidence="6">Vicilin-like seed storage protein At2g18540</fullName>
    </recommendedName>
</protein>